<feature type="chain" id="PRO_5002337283" description="Exosortase" evidence="1">
    <location>
        <begin position="22"/>
        <end position="248"/>
    </location>
</feature>
<organism evidence="2 3">
    <name type="scientific">Aliterella atlantica CENA595</name>
    <dbReference type="NCBI Taxonomy" id="1618023"/>
    <lineage>
        <taxon>Bacteria</taxon>
        <taxon>Bacillati</taxon>
        <taxon>Cyanobacteriota</taxon>
        <taxon>Cyanophyceae</taxon>
        <taxon>Chroococcidiopsidales</taxon>
        <taxon>Aliterellaceae</taxon>
        <taxon>Aliterella</taxon>
    </lineage>
</organism>
<sequence>MLVANIALTALLAIAPTSSQAASFIGDRAELQGNDQVDWSNLVGESTFKVLPNNFSTTSEQGLKLNVQIPQALSPQITPPVVFQTLPASPGIPVSFATGIPTNFASGDFILFTGYEPGTFPPNGNAEPLTIAFEQPVLGAGAQIAVNGTRNFVGSVAAFDNNDNLLGRFSFPGTSSQVLDNSAQFLGISSDTANISKLVFSTSADNRAFGINALSISAKPVPEPSSSAAATLGVAWFALLAIKRKQKT</sequence>
<name>A0A0D8ZM01_9CYAN</name>
<keyword evidence="1" id="KW-0732">Signal</keyword>
<reference evidence="2 3" key="1">
    <citation type="submission" date="2015-02" db="EMBL/GenBank/DDBJ databases">
        <title>Draft genome of a novel marine cyanobacterium (Chroococcales) isolated from South Atlantic Ocean.</title>
        <authorList>
            <person name="Rigonato J."/>
            <person name="Alvarenga D.O."/>
            <person name="Branco L.H."/>
            <person name="Varani A.M."/>
            <person name="Brandini F.P."/>
            <person name="Fiore M.F."/>
        </authorList>
    </citation>
    <scope>NUCLEOTIDE SEQUENCE [LARGE SCALE GENOMIC DNA]</scope>
    <source>
        <strain evidence="2 3">CENA595</strain>
    </source>
</reference>
<evidence type="ECO:0000313" key="2">
    <source>
        <dbReference type="EMBL" id="KJH69853.1"/>
    </source>
</evidence>
<dbReference type="STRING" id="1618023.UH38_21520"/>
<proteinExistence type="predicted"/>
<keyword evidence="3" id="KW-1185">Reference proteome</keyword>
<evidence type="ECO:0008006" key="4">
    <source>
        <dbReference type="Google" id="ProtNLM"/>
    </source>
</evidence>
<dbReference type="EMBL" id="JYON01000033">
    <property type="protein sequence ID" value="KJH69853.1"/>
    <property type="molecule type" value="Genomic_DNA"/>
</dbReference>
<evidence type="ECO:0000256" key="1">
    <source>
        <dbReference type="SAM" id="SignalP"/>
    </source>
</evidence>
<dbReference type="AlphaFoldDB" id="A0A0D8ZM01"/>
<dbReference type="Proteomes" id="UP000032452">
    <property type="component" value="Unassembled WGS sequence"/>
</dbReference>
<evidence type="ECO:0000313" key="3">
    <source>
        <dbReference type="Proteomes" id="UP000032452"/>
    </source>
</evidence>
<accession>A0A0D8ZM01</accession>
<feature type="signal peptide" evidence="1">
    <location>
        <begin position="1"/>
        <end position="21"/>
    </location>
</feature>
<gene>
    <name evidence="2" type="ORF">UH38_21520</name>
</gene>
<protein>
    <recommendedName>
        <fullName evidence="4">Exosortase</fullName>
    </recommendedName>
</protein>
<comment type="caution">
    <text evidence="2">The sequence shown here is derived from an EMBL/GenBank/DDBJ whole genome shotgun (WGS) entry which is preliminary data.</text>
</comment>